<accession>A0A5B7JFT7</accession>
<dbReference type="EMBL" id="VSRR010094204">
    <property type="protein sequence ID" value="MPC93253.1"/>
    <property type="molecule type" value="Genomic_DNA"/>
</dbReference>
<dbReference type="AlphaFoldDB" id="A0A5B7JFT7"/>
<gene>
    <name evidence="1" type="ORF">E2C01_088377</name>
</gene>
<organism evidence="1 2">
    <name type="scientific">Portunus trituberculatus</name>
    <name type="common">Swimming crab</name>
    <name type="synonym">Neptunus trituberculatus</name>
    <dbReference type="NCBI Taxonomy" id="210409"/>
    <lineage>
        <taxon>Eukaryota</taxon>
        <taxon>Metazoa</taxon>
        <taxon>Ecdysozoa</taxon>
        <taxon>Arthropoda</taxon>
        <taxon>Crustacea</taxon>
        <taxon>Multicrustacea</taxon>
        <taxon>Malacostraca</taxon>
        <taxon>Eumalacostraca</taxon>
        <taxon>Eucarida</taxon>
        <taxon>Decapoda</taxon>
        <taxon>Pleocyemata</taxon>
        <taxon>Brachyura</taxon>
        <taxon>Eubrachyura</taxon>
        <taxon>Portunoidea</taxon>
        <taxon>Portunidae</taxon>
        <taxon>Portuninae</taxon>
        <taxon>Portunus</taxon>
    </lineage>
</organism>
<proteinExistence type="predicted"/>
<comment type="caution">
    <text evidence="1">The sequence shown here is derived from an EMBL/GenBank/DDBJ whole genome shotgun (WGS) entry which is preliminary data.</text>
</comment>
<reference evidence="1 2" key="1">
    <citation type="submission" date="2019-05" db="EMBL/GenBank/DDBJ databases">
        <title>Another draft genome of Portunus trituberculatus and its Hox gene families provides insights of decapod evolution.</title>
        <authorList>
            <person name="Jeong J.-H."/>
            <person name="Song I."/>
            <person name="Kim S."/>
            <person name="Choi T."/>
            <person name="Kim D."/>
            <person name="Ryu S."/>
            <person name="Kim W."/>
        </authorList>
    </citation>
    <scope>NUCLEOTIDE SEQUENCE [LARGE SCALE GENOMIC DNA]</scope>
    <source>
        <tissue evidence="1">Muscle</tissue>
    </source>
</reference>
<name>A0A5B7JFT7_PORTR</name>
<sequence>MSGTWQQKSGTVYQCTGVFFPLRAQDGQRGVCGAERDGAGRVSHGAAAGWLPCRAGRGAGSCSSSRLACYVA</sequence>
<keyword evidence="2" id="KW-1185">Reference proteome</keyword>
<dbReference type="Proteomes" id="UP000324222">
    <property type="component" value="Unassembled WGS sequence"/>
</dbReference>
<evidence type="ECO:0000313" key="1">
    <source>
        <dbReference type="EMBL" id="MPC93253.1"/>
    </source>
</evidence>
<protein>
    <submittedName>
        <fullName evidence="1">Uncharacterized protein</fullName>
    </submittedName>
</protein>
<evidence type="ECO:0000313" key="2">
    <source>
        <dbReference type="Proteomes" id="UP000324222"/>
    </source>
</evidence>